<evidence type="ECO:0000313" key="1">
    <source>
        <dbReference type="EMBL" id="MDO6574965.1"/>
    </source>
</evidence>
<evidence type="ECO:0008006" key="3">
    <source>
        <dbReference type="Google" id="ProtNLM"/>
    </source>
</evidence>
<dbReference type="EMBL" id="JAUOQO010000034">
    <property type="protein sequence ID" value="MDO6574965.1"/>
    <property type="molecule type" value="Genomic_DNA"/>
</dbReference>
<dbReference type="GO" id="GO:0015774">
    <property type="term" value="P:polysaccharide transport"/>
    <property type="evidence" value="ECO:0007669"/>
    <property type="project" value="InterPro"/>
</dbReference>
<protein>
    <recommendedName>
        <fullName evidence="3">Capsular polysaccharide biosynthesis protein</fullName>
    </recommendedName>
</protein>
<dbReference type="Pfam" id="PF05159">
    <property type="entry name" value="Capsule_synth"/>
    <property type="match status" value="1"/>
</dbReference>
<gene>
    <name evidence="1" type="ORF">Q4528_12660</name>
</gene>
<accession>A0AAW7YW47</accession>
<comment type="caution">
    <text evidence="1">The sequence shown here is derived from an EMBL/GenBank/DDBJ whole genome shotgun (WGS) entry which is preliminary data.</text>
</comment>
<dbReference type="GO" id="GO:0000271">
    <property type="term" value="P:polysaccharide biosynthetic process"/>
    <property type="evidence" value="ECO:0007669"/>
    <property type="project" value="InterPro"/>
</dbReference>
<dbReference type="AlphaFoldDB" id="A0AAW7YW47"/>
<organism evidence="1 2">
    <name type="scientific">Staphylococcus pasteuri_A</name>
    <dbReference type="NCBI Taxonomy" id="3062664"/>
    <lineage>
        <taxon>Bacteria</taxon>
        <taxon>Bacillati</taxon>
        <taxon>Bacillota</taxon>
        <taxon>Bacilli</taxon>
        <taxon>Bacillales</taxon>
        <taxon>Staphylococcaceae</taxon>
        <taxon>Staphylococcus</taxon>
    </lineage>
</organism>
<keyword evidence="2" id="KW-1185">Reference proteome</keyword>
<proteinExistence type="predicted"/>
<evidence type="ECO:0000313" key="2">
    <source>
        <dbReference type="Proteomes" id="UP001170310"/>
    </source>
</evidence>
<dbReference type="Proteomes" id="UP001170310">
    <property type="component" value="Unassembled WGS sequence"/>
</dbReference>
<dbReference type="InterPro" id="IPR007833">
    <property type="entry name" value="Capsule_polysaccharide_synth"/>
</dbReference>
<feature type="non-terminal residue" evidence="1">
    <location>
        <position position="1"/>
    </location>
</feature>
<sequence>VHPDVLAGKKNGYLYRKAIQRGCHLIAEDCNPWSLFDLCHTVYTVTSQLGFEALLAGLKVVCFGIPFYSGWLLTDDRISNGRCGKKRSLEHVFYCAYIKYCKYINPYTGNLCQIEDTLKIINLQKNTWKDIKVLGMPWVFPSGREIFLKSI</sequence>
<reference evidence="1" key="1">
    <citation type="submission" date="2023-07" db="EMBL/GenBank/DDBJ databases">
        <title>Genome content predicts the carbon catabolic preferences of heterotrophic bacteria.</title>
        <authorList>
            <person name="Gralka M."/>
        </authorList>
    </citation>
    <scope>NUCLEOTIDE SEQUENCE</scope>
    <source>
        <strain evidence="1">E2R20</strain>
    </source>
</reference>
<name>A0AAW7YW47_9STAP</name>